<dbReference type="FunFam" id="3.40.50.11350:FF:000011">
    <property type="entry name" value="O-fucosyltransferase 28"/>
    <property type="match status" value="1"/>
</dbReference>
<evidence type="ECO:0000256" key="13">
    <source>
        <dbReference type="ARBA" id="ARBA00030350"/>
    </source>
</evidence>
<keyword evidence="11" id="KW-0294">Fucose metabolism</keyword>
<evidence type="ECO:0000256" key="4">
    <source>
        <dbReference type="ARBA" id="ARBA00022676"/>
    </source>
</evidence>
<keyword evidence="7" id="KW-0735">Signal-anchor</keyword>
<keyword evidence="9" id="KW-0472">Membrane</keyword>
<dbReference type="GO" id="GO:0016020">
    <property type="term" value="C:membrane"/>
    <property type="evidence" value="ECO:0007669"/>
    <property type="project" value="UniProtKB-SubCell"/>
</dbReference>
<sequence length="721" mass="81345">MGGRNGGDGKEEMERRRRKWGVLGLKGTDSRVEKLKSCIVFPRSRMKLWMIRATTMVLLWTCFVQLTTLGELWGPNVLKGWPCCFSQEYSSAASSLAVKSLPARALPPKRVYQNNGYLMVSCNGGLNQMRAAICDMVAIARYLNVTLIVPELDKTSFWADPSEFQDIFDVDHFITSLRDEVRILKKLPPRLKRRVVLGMIYTMPPISWSDISYYQNQVLPLIRKYKVVHLNRTDARLANNGQSFEIQKLRCRVNFSALKFTPQIEELGKKVIRLLRKKGPFMVLHLRYEMDMLAFSGCTQGCNKEEVEELTRMRYAYPWWKEKIINSKLKRRDGLCPLTPEETALTLRALDIDPTIQVYIAAGEIYGGIRKMASLAAAYPNLVRKETLLEPSELSFFQNHSSQMAALDYLVSLESDIFVPTYDGNMAKVVEGHRRHLGFKKTILLDRKLLVDLIDQYNAGSFTRNEFSTAVKEAHVERMGNPTRRLVIPDRPKEEDYFYSNPWECLEPSNEGFGLCGPVLPQDDDDDNSFVPSERGGSSSVLASEVLSWIDTCDNSSVVYICFGSQGVLTNKQMEELANGLEKSGVKIIWSTKGHVSTDYGKIPFGFEDQVAGRGMVIREWAPQVLILRHRAVGAFLTHCVDELKVASRVCEGAKTIPNSEELAVFLAEAVGLEGKGVEWKARVSEFRKAALNGIKGGGSSFKNLEGFVKHLGEEAAKIKR</sequence>
<keyword evidence="6" id="KW-0812">Transmembrane</keyword>
<dbReference type="Proteomes" id="UP001152561">
    <property type="component" value="Unassembled WGS sequence"/>
</dbReference>
<keyword evidence="4" id="KW-0328">Glycosyltransferase</keyword>
<reference evidence="15" key="1">
    <citation type="journal article" date="2023" name="Proc. Natl. Acad. Sci. U.S.A.">
        <title>Genomic and structural basis for evolution of tropane alkaloid biosynthesis.</title>
        <authorList>
            <person name="Wanga Y.-J."/>
            <person name="Taina T."/>
            <person name="Yua J.-Y."/>
            <person name="Lia J."/>
            <person name="Xua B."/>
            <person name="Chenc J."/>
            <person name="D'Auriad J.C."/>
            <person name="Huanga J.-P."/>
            <person name="Huanga S.-X."/>
        </authorList>
    </citation>
    <scope>NUCLEOTIDE SEQUENCE [LARGE SCALE GENOMIC DNA]</scope>
    <source>
        <strain evidence="15">cv. KIB-2019</strain>
    </source>
</reference>
<evidence type="ECO:0000256" key="10">
    <source>
        <dbReference type="ARBA" id="ARBA00023180"/>
    </source>
</evidence>
<name>A0A9Q1M6F4_9SOLA</name>
<evidence type="ECO:0000256" key="9">
    <source>
        <dbReference type="ARBA" id="ARBA00023136"/>
    </source>
</evidence>
<dbReference type="InterPro" id="IPR024709">
    <property type="entry name" value="FucosylTrfase_pln"/>
</dbReference>
<evidence type="ECO:0000256" key="6">
    <source>
        <dbReference type="ARBA" id="ARBA00022692"/>
    </source>
</evidence>
<dbReference type="GO" id="GO:0006004">
    <property type="term" value="P:fucose metabolic process"/>
    <property type="evidence" value="ECO:0007669"/>
    <property type="project" value="UniProtKB-KW"/>
</dbReference>
<dbReference type="Pfam" id="PF00201">
    <property type="entry name" value="UDPGT"/>
    <property type="match status" value="1"/>
</dbReference>
<dbReference type="EMBL" id="JAJAGQ010000010">
    <property type="protein sequence ID" value="KAJ8550906.1"/>
    <property type="molecule type" value="Genomic_DNA"/>
</dbReference>
<dbReference type="InterPro" id="IPR002213">
    <property type="entry name" value="UDP_glucos_trans"/>
</dbReference>
<dbReference type="AlphaFoldDB" id="A0A9Q1M6F4"/>
<dbReference type="GO" id="GO:0005737">
    <property type="term" value="C:cytoplasm"/>
    <property type="evidence" value="ECO:0007669"/>
    <property type="project" value="TreeGrafter"/>
</dbReference>
<evidence type="ECO:0000256" key="8">
    <source>
        <dbReference type="ARBA" id="ARBA00022989"/>
    </source>
</evidence>
<organism evidence="14 15">
    <name type="scientific">Anisodus acutangulus</name>
    <dbReference type="NCBI Taxonomy" id="402998"/>
    <lineage>
        <taxon>Eukaryota</taxon>
        <taxon>Viridiplantae</taxon>
        <taxon>Streptophyta</taxon>
        <taxon>Embryophyta</taxon>
        <taxon>Tracheophyta</taxon>
        <taxon>Spermatophyta</taxon>
        <taxon>Magnoliopsida</taxon>
        <taxon>eudicotyledons</taxon>
        <taxon>Gunneridae</taxon>
        <taxon>Pentapetalae</taxon>
        <taxon>asterids</taxon>
        <taxon>lamiids</taxon>
        <taxon>Solanales</taxon>
        <taxon>Solanaceae</taxon>
        <taxon>Solanoideae</taxon>
        <taxon>Hyoscyameae</taxon>
        <taxon>Anisodus</taxon>
    </lineage>
</organism>
<evidence type="ECO:0000256" key="3">
    <source>
        <dbReference type="ARBA" id="ARBA00007737"/>
    </source>
</evidence>
<evidence type="ECO:0000256" key="12">
    <source>
        <dbReference type="ARBA" id="ARBA00023277"/>
    </source>
</evidence>
<evidence type="ECO:0000256" key="7">
    <source>
        <dbReference type="ARBA" id="ARBA00022968"/>
    </source>
</evidence>
<dbReference type="Gene3D" id="3.40.50.2000">
    <property type="entry name" value="Glycogen Phosphorylase B"/>
    <property type="match status" value="2"/>
</dbReference>
<comment type="pathway">
    <text evidence="2">Glycan metabolism.</text>
</comment>
<accession>A0A9Q1M6F4</accession>
<evidence type="ECO:0000313" key="15">
    <source>
        <dbReference type="Proteomes" id="UP001152561"/>
    </source>
</evidence>
<comment type="caution">
    <text evidence="14">The sequence shown here is derived from an EMBL/GenBank/DDBJ whole genome shotgun (WGS) entry which is preliminary data.</text>
</comment>
<dbReference type="GO" id="GO:0008194">
    <property type="term" value="F:UDP-glycosyltransferase activity"/>
    <property type="evidence" value="ECO:0007669"/>
    <property type="project" value="InterPro"/>
</dbReference>
<comment type="similarity">
    <text evidence="3">Belongs to the glycosyltransferase GT106 family.</text>
</comment>
<dbReference type="CDD" id="cd11299">
    <property type="entry name" value="O-FucT_plant"/>
    <property type="match status" value="1"/>
</dbReference>
<dbReference type="OrthoDB" id="1874781at2759"/>
<keyword evidence="10" id="KW-0325">Glycoprotein</keyword>
<keyword evidence="8" id="KW-1133">Transmembrane helix</keyword>
<dbReference type="PANTHER" id="PTHR31741">
    <property type="entry name" value="OS02G0726500 PROTEIN-RELATED"/>
    <property type="match status" value="1"/>
</dbReference>
<keyword evidence="12" id="KW-0119">Carbohydrate metabolism</keyword>
<evidence type="ECO:0000256" key="2">
    <source>
        <dbReference type="ARBA" id="ARBA00004881"/>
    </source>
</evidence>
<comment type="subcellular location">
    <subcellularLocation>
        <location evidence="1">Membrane</location>
        <topology evidence="1">Single-pass type II membrane protein</topology>
    </subcellularLocation>
</comment>
<evidence type="ECO:0000256" key="11">
    <source>
        <dbReference type="ARBA" id="ARBA00023253"/>
    </source>
</evidence>
<gene>
    <name evidence="14" type="ORF">K7X08_000276</name>
</gene>
<dbReference type="InterPro" id="IPR019378">
    <property type="entry name" value="GDP-Fuc_O-FucTrfase"/>
</dbReference>
<dbReference type="SUPFAM" id="SSF53756">
    <property type="entry name" value="UDP-Glycosyltransferase/glycogen phosphorylase"/>
    <property type="match status" value="1"/>
</dbReference>
<evidence type="ECO:0000313" key="14">
    <source>
        <dbReference type="EMBL" id="KAJ8550906.1"/>
    </source>
</evidence>
<keyword evidence="5" id="KW-0808">Transferase</keyword>
<keyword evidence="15" id="KW-1185">Reference proteome</keyword>
<proteinExistence type="inferred from homology"/>
<evidence type="ECO:0000256" key="5">
    <source>
        <dbReference type="ARBA" id="ARBA00022679"/>
    </source>
</evidence>
<evidence type="ECO:0000256" key="1">
    <source>
        <dbReference type="ARBA" id="ARBA00004606"/>
    </source>
</evidence>
<protein>
    <recommendedName>
        <fullName evidence="13">O-fucosyltransferase family protein</fullName>
    </recommendedName>
</protein>
<dbReference type="Pfam" id="PF10250">
    <property type="entry name" value="O-FucT"/>
    <property type="match status" value="1"/>
</dbReference>
<dbReference type="PANTHER" id="PTHR31741:SF3">
    <property type="entry name" value="O-FUCOSYLTRANSFERASE FAMILY PROTEIN"/>
    <property type="match status" value="1"/>
</dbReference>